<keyword evidence="2" id="KW-0677">Repeat</keyword>
<dbReference type="InterPro" id="IPR011017">
    <property type="entry name" value="TRASH_dom"/>
</dbReference>
<feature type="domain" description="TRASH" evidence="5">
    <location>
        <begin position="94"/>
        <end position="134"/>
    </location>
</feature>
<dbReference type="SUPFAM" id="SSF57716">
    <property type="entry name" value="Glucocorticoid receptor-like (DNA-binding domain)"/>
    <property type="match status" value="1"/>
</dbReference>
<dbReference type="Pfam" id="PF24900">
    <property type="entry name" value="TRASH_ZMYM4"/>
    <property type="match status" value="1"/>
</dbReference>
<evidence type="ECO:0000313" key="7">
    <source>
        <dbReference type="Proteomes" id="UP000694389"/>
    </source>
</evidence>
<dbReference type="InterPro" id="IPR051284">
    <property type="entry name" value="ZnF_MYMT-QRICH1"/>
</dbReference>
<dbReference type="Pfam" id="PF06467">
    <property type="entry name" value="zf-FCS"/>
    <property type="match status" value="1"/>
</dbReference>
<keyword evidence="4" id="KW-0862">Zinc</keyword>
<dbReference type="PANTHER" id="PTHR45736">
    <property type="entry name" value="ZINC FINGER MYM-TYPE PROTEIN"/>
    <property type="match status" value="1"/>
</dbReference>
<dbReference type="Ensembl" id="ENSDLAT00005035840.2">
    <property type="protein sequence ID" value="ENSDLAP00005033591.2"/>
    <property type="gene ID" value="ENSDLAG00005029252.1"/>
</dbReference>
<feature type="domain" description="TRASH" evidence="5">
    <location>
        <begin position="191"/>
        <end position="226"/>
    </location>
</feature>
<dbReference type="InterPro" id="IPR010507">
    <property type="entry name" value="Znf_MYM"/>
</dbReference>
<evidence type="ECO:0000256" key="4">
    <source>
        <dbReference type="ARBA" id="ARBA00022833"/>
    </source>
</evidence>
<feature type="domain" description="TRASH" evidence="5">
    <location>
        <begin position="151"/>
        <end position="186"/>
    </location>
</feature>
<dbReference type="GeneTree" id="ENSGT00940000166582"/>
<evidence type="ECO:0000256" key="1">
    <source>
        <dbReference type="ARBA" id="ARBA00022723"/>
    </source>
</evidence>
<accession>A0A8C4GWG1</accession>
<proteinExistence type="predicted"/>
<keyword evidence="1" id="KW-0479">Metal-binding</keyword>
<organism evidence="6 7">
    <name type="scientific">Dicentrarchus labrax</name>
    <name type="common">European seabass</name>
    <name type="synonym">Morone labrax</name>
    <dbReference type="NCBI Taxonomy" id="13489"/>
    <lineage>
        <taxon>Eukaryota</taxon>
        <taxon>Metazoa</taxon>
        <taxon>Chordata</taxon>
        <taxon>Craniata</taxon>
        <taxon>Vertebrata</taxon>
        <taxon>Euteleostomi</taxon>
        <taxon>Actinopterygii</taxon>
        <taxon>Neopterygii</taxon>
        <taxon>Teleostei</taxon>
        <taxon>Neoteleostei</taxon>
        <taxon>Acanthomorphata</taxon>
        <taxon>Eupercaria</taxon>
        <taxon>Moronidae</taxon>
        <taxon>Dicentrarchus</taxon>
    </lineage>
</organism>
<dbReference type="SMART" id="SM00746">
    <property type="entry name" value="TRASH"/>
    <property type="match status" value="5"/>
</dbReference>
<name>A0A8C4GWG1_DICLA</name>
<dbReference type="AlphaFoldDB" id="A0A8C4GWG1"/>
<evidence type="ECO:0000313" key="6">
    <source>
        <dbReference type="Ensembl" id="ENSDLAP00005033591.2"/>
    </source>
</evidence>
<dbReference type="PANTHER" id="PTHR45736:SF5">
    <property type="entry name" value="ZINC FINGER MYM-TYPE PROTEIN 4"/>
    <property type="match status" value="1"/>
</dbReference>
<keyword evidence="3" id="KW-0863">Zinc-finger</keyword>
<sequence length="289" mass="32341">HPITPIQPEHQAQQPKEQQNINIIFMKIIFSLTGVSTSTAPTLTHRDLPASCSNCKKVLMDGETVYQRKAHSNIFCSTPCLLKFYQTKQAKKTCHFCLQAITQPKDVLQAPVDNEETMKDFCSQTCLSSFNYKTIMSTRISIVPVASQSQCSMCSRYCVIKHEILQQDVVHKICSDPCFFRFCNMNNLSVCENCRSNCNTPVMLKMENGSIKLCSAECLVQFKQKIEAPQPCAMCSTPHLMSDMVENKNSEDVVELFCTNSCVMAAKIQAVSASGTGLTIEELFILLCQ</sequence>
<keyword evidence="7" id="KW-1185">Reference proteome</keyword>
<reference evidence="6" key="2">
    <citation type="submission" date="2025-09" db="UniProtKB">
        <authorList>
            <consortium name="Ensembl"/>
        </authorList>
    </citation>
    <scope>IDENTIFICATION</scope>
</reference>
<reference evidence="6" key="1">
    <citation type="submission" date="2025-08" db="UniProtKB">
        <authorList>
            <consortium name="Ensembl"/>
        </authorList>
    </citation>
    <scope>IDENTIFICATION</scope>
</reference>
<evidence type="ECO:0000256" key="2">
    <source>
        <dbReference type="ARBA" id="ARBA00022737"/>
    </source>
</evidence>
<protein>
    <recommendedName>
        <fullName evidence="5">TRASH domain-containing protein</fullName>
    </recommendedName>
</protein>
<dbReference type="Proteomes" id="UP000694389">
    <property type="component" value="Unassembled WGS sequence"/>
</dbReference>
<dbReference type="GO" id="GO:0008270">
    <property type="term" value="F:zinc ion binding"/>
    <property type="evidence" value="ECO:0007669"/>
    <property type="project" value="UniProtKB-KW"/>
</dbReference>
<evidence type="ECO:0000256" key="3">
    <source>
        <dbReference type="ARBA" id="ARBA00022771"/>
    </source>
</evidence>
<feature type="domain" description="TRASH" evidence="5">
    <location>
        <begin position="232"/>
        <end position="270"/>
    </location>
</feature>
<feature type="domain" description="TRASH" evidence="5">
    <location>
        <begin position="52"/>
        <end position="88"/>
    </location>
</feature>
<evidence type="ECO:0000259" key="5">
    <source>
        <dbReference type="SMART" id="SM00746"/>
    </source>
</evidence>